<evidence type="ECO:0000256" key="2">
    <source>
        <dbReference type="ARBA" id="ARBA00023180"/>
    </source>
</evidence>
<dbReference type="GO" id="GO:0005886">
    <property type="term" value="C:plasma membrane"/>
    <property type="evidence" value="ECO:0007669"/>
    <property type="project" value="TreeGrafter"/>
</dbReference>
<dbReference type="PANTHER" id="PTHR33021:SF31">
    <property type="entry name" value="OS02G0720100 PROTEIN"/>
    <property type="match status" value="1"/>
</dbReference>
<proteinExistence type="predicted"/>
<organism evidence="5 6">
    <name type="scientific">Cuscuta australis</name>
    <dbReference type="NCBI Taxonomy" id="267555"/>
    <lineage>
        <taxon>Eukaryota</taxon>
        <taxon>Viridiplantae</taxon>
        <taxon>Streptophyta</taxon>
        <taxon>Embryophyta</taxon>
        <taxon>Tracheophyta</taxon>
        <taxon>Spermatophyta</taxon>
        <taxon>Magnoliopsida</taxon>
        <taxon>eudicotyledons</taxon>
        <taxon>Gunneridae</taxon>
        <taxon>Pentapetalae</taxon>
        <taxon>asterids</taxon>
        <taxon>lamiids</taxon>
        <taxon>Solanales</taxon>
        <taxon>Convolvulaceae</taxon>
        <taxon>Cuscuteae</taxon>
        <taxon>Cuscuta</taxon>
        <taxon>Cuscuta subgen. Grammica</taxon>
        <taxon>Cuscuta sect. Cleistogrammica</taxon>
    </lineage>
</organism>
<keyword evidence="6" id="KW-1185">Reference proteome</keyword>
<gene>
    <name evidence="5" type="ORF">DM860_003654</name>
</gene>
<comment type="caution">
    <text evidence="5">The sequence shown here is derived from an EMBL/GenBank/DDBJ whole genome shotgun (WGS) entry which is preliminary data.</text>
</comment>
<feature type="domain" description="Phytocyanin" evidence="4">
    <location>
        <begin position="34"/>
        <end position="134"/>
    </location>
</feature>
<evidence type="ECO:0000313" key="5">
    <source>
        <dbReference type="EMBL" id="RAL44895.1"/>
    </source>
</evidence>
<dbReference type="Proteomes" id="UP000249390">
    <property type="component" value="Unassembled WGS sequence"/>
</dbReference>
<evidence type="ECO:0000313" key="6">
    <source>
        <dbReference type="Proteomes" id="UP000249390"/>
    </source>
</evidence>
<keyword evidence="2" id="KW-0325">Glycoprotein</keyword>
<dbReference type="Gene3D" id="2.60.40.420">
    <property type="entry name" value="Cupredoxins - blue copper proteins"/>
    <property type="match status" value="1"/>
</dbReference>
<dbReference type="FunFam" id="2.60.40.420:FF:000034">
    <property type="entry name" value="Cupredoxin superfamily protein"/>
    <property type="match status" value="1"/>
</dbReference>
<evidence type="ECO:0000259" key="4">
    <source>
        <dbReference type="PROSITE" id="PS51485"/>
    </source>
</evidence>
<dbReference type="InterPro" id="IPR008972">
    <property type="entry name" value="Cupredoxin"/>
</dbReference>
<evidence type="ECO:0000256" key="1">
    <source>
        <dbReference type="ARBA" id="ARBA00023157"/>
    </source>
</evidence>
<dbReference type="Pfam" id="PF02298">
    <property type="entry name" value="Cu_bind_like"/>
    <property type="match status" value="1"/>
</dbReference>
<dbReference type="InterPro" id="IPR003245">
    <property type="entry name" value="Phytocyanin_dom"/>
</dbReference>
<name>A0A328DGG5_9ASTE</name>
<feature type="chain" id="PRO_5016293260" description="Phytocyanin domain-containing protein" evidence="3">
    <location>
        <begin position="32"/>
        <end position="178"/>
    </location>
</feature>
<evidence type="ECO:0000256" key="3">
    <source>
        <dbReference type="SAM" id="SignalP"/>
    </source>
</evidence>
<reference evidence="5 6" key="1">
    <citation type="submission" date="2018-06" db="EMBL/GenBank/DDBJ databases">
        <title>The Genome of Cuscuta australis (Dodder) Provides Insight into the Evolution of Plant Parasitism.</title>
        <authorList>
            <person name="Liu H."/>
        </authorList>
    </citation>
    <scope>NUCLEOTIDE SEQUENCE [LARGE SCALE GENOMIC DNA]</scope>
    <source>
        <strain evidence="6">cv. Yunnan</strain>
        <tissue evidence="5">Vines</tissue>
    </source>
</reference>
<keyword evidence="1" id="KW-1015">Disulfide bond</keyword>
<dbReference type="InterPro" id="IPR039391">
    <property type="entry name" value="Phytocyanin-like"/>
</dbReference>
<dbReference type="GO" id="GO:0009055">
    <property type="term" value="F:electron transfer activity"/>
    <property type="evidence" value="ECO:0007669"/>
    <property type="project" value="InterPro"/>
</dbReference>
<sequence length="178" mass="19645">MKKRRMGSMVAALLAVAAIMGGGRWWRGVEAEEHRHVVGGDRGWEVSNDIASWSSGRTFTAGDSLWITYSAAQENVVELGSREEYISCDLSNPIKMYTDGLDQIPLEGEGTRYFVSGKPESCKNGLKFPVIVLPQYTRKRGPSLVLRADGPTAPSSSTRLNEHMPCLFTTLLALVMFF</sequence>
<dbReference type="PROSITE" id="PS51485">
    <property type="entry name" value="PHYTOCYANIN"/>
    <property type="match status" value="1"/>
</dbReference>
<protein>
    <recommendedName>
        <fullName evidence="4">Phytocyanin domain-containing protein</fullName>
    </recommendedName>
</protein>
<dbReference type="SUPFAM" id="SSF49503">
    <property type="entry name" value="Cupredoxins"/>
    <property type="match status" value="1"/>
</dbReference>
<keyword evidence="3" id="KW-0732">Signal</keyword>
<dbReference type="EMBL" id="NQVE01000142">
    <property type="protein sequence ID" value="RAL44895.1"/>
    <property type="molecule type" value="Genomic_DNA"/>
</dbReference>
<feature type="signal peptide" evidence="3">
    <location>
        <begin position="1"/>
        <end position="31"/>
    </location>
</feature>
<dbReference type="AlphaFoldDB" id="A0A328DGG5"/>
<accession>A0A328DGG5</accession>
<dbReference type="PANTHER" id="PTHR33021">
    <property type="entry name" value="BLUE COPPER PROTEIN"/>
    <property type="match status" value="1"/>
</dbReference>
<dbReference type="CDD" id="cd04216">
    <property type="entry name" value="Phytocyanin"/>
    <property type="match status" value="1"/>
</dbReference>